<evidence type="ECO:0000256" key="1">
    <source>
        <dbReference type="SAM" id="Phobius"/>
    </source>
</evidence>
<accession>A0A0G1UBH0</accession>
<feature type="transmembrane region" description="Helical" evidence="1">
    <location>
        <begin position="58"/>
        <end position="82"/>
    </location>
</feature>
<sequence length="182" mass="20110">MVMTVYVLGNARKGVTIIFVLLVVGSVLYAPIMNGVTAAWTAFHSITDWLSGILPNRILAFLVTLVGLLVLFFAAGLLSDALKRLALWIKFRRYSKNESRVVYVPDGAGGQLDGIIVDERKIPDESGKLVTHYRILTPRFGSLNWPNPWRPEGSFTRRNDVTPLQVLTEVVLKSGIGNGSKK</sequence>
<dbReference type="AlphaFoldDB" id="A0A0G1UBH0"/>
<evidence type="ECO:0000313" key="3">
    <source>
        <dbReference type="Proteomes" id="UP000034956"/>
    </source>
</evidence>
<protein>
    <submittedName>
        <fullName evidence="2">Uncharacterized protein</fullName>
    </submittedName>
</protein>
<proteinExistence type="predicted"/>
<reference evidence="2 3" key="1">
    <citation type="journal article" date="2015" name="Nature">
        <title>rRNA introns, odd ribosomes, and small enigmatic genomes across a large radiation of phyla.</title>
        <authorList>
            <person name="Brown C.T."/>
            <person name="Hug L.A."/>
            <person name="Thomas B.C."/>
            <person name="Sharon I."/>
            <person name="Castelle C.J."/>
            <person name="Singh A."/>
            <person name="Wilkins M.J."/>
            <person name="Williams K.H."/>
            <person name="Banfield J.F."/>
        </authorList>
    </citation>
    <scope>NUCLEOTIDE SEQUENCE [LARGE SCALE GENOMIC DNA]</scope>
</reference>
<comment type="caution">
    <text evidence="2">The sequence shown here is derived from an EMBL/GenBank/DDBJ whole genome shotgun (WGS) entry which is preliminary data.</text>
</comment>
<name>A0A0G1UBH0_9BACT</name>
<evidence type="ECO:0000313" key="2">
    <source>
        <dbReference type="EMBL" id="KKU91464.1"/>
    </source>
</evidence>
<dbReference type="EMBL" id="LCPF01000001">
    <property type="protein sequence ID" value="KKU91464.1"/>
    <property type="molecule type" value="Genomic_DNA"/>
</dbReference>
<dbReference type="Proteomes" id="UP000034956">
    <property type="component" value="Unassembled WGS sequence"/>
</dbReference>
<gene>
    <name evidence="2" type="ORF">UY23_C0001G0070</name>
</gene>
<feature type="transmembrane region" description="Helical" evidence="1">
    <location>
        <begin position="12"/>
        <end position="32"/>
    </location>
</feature>
<keyword evidence="1" id="KW-0812">Transmembrane</keyword>
<organism evidence="2 3">
    <name type="scientific">Candidatus Jorgensenbacteria bacterium GW2011_GWA1_48_11</name>
    <dbReference type="NCBI Taxonomy" id="1618660"/>
    <lineage>
        <taxon>Bacteria</taxon>
        <taxon>Candidatus Joergenseniibacteriota</taxon>
    </lineage>
</organism>
<keyword evidence="1" id="KW-0472">Membrane</keyword>
<keyword evidence="1" id="KW-1133">Transmembrane helix</keyword>